<dbReference type="InterPro" id="IPR002347">
    <property type="entry name" value="SDR_fam"/>
</dbReference>
<keyword evidence="3" id="KW-0520">NAD</keyword>
<dbReference type="SMART" id="SM00822">
    <property type="entry name" value="PKS_KR"/>
    <property type="match status" value="1"/>
</dbReference>
<evidence type="ECO:0000313" key="5">
    <source>
        <dbReference type="EMBL" id="GLS24022.1"/>
    </source>
</evidence>
<dbReference type="PROSITE" id="PS00061">
    <property type="entry name" value="ADH_SHORT"/>
    <property type="match status" value="1"/>
</dbReference>
<comment type="similarity">
    <text evidence="1">Belongs to the short-chain dehydrogenases/reductases (SDR) family.</text>
</comment>
<evidence type="ECO:0000313" key="6">
    <source>
        <dbReference type="Proteomes" id="UP001156882"/>
    </source>
</evidence>
<dbReference type="Proteomes" id="UP001156882">
    <property type="component" value="Unassembled WGS sequence"/>
</dbReference>
<evidence type="ECO:0000259" key="4">
    <source>
        <dbReference type="SMART" id="SM00822"/>
    </source>
</evidence>
<dbReference type="InterPro" id="IPR057326">
    <property type="entry name" value="KR_dom"/>
</dbReference>
<gene>
    <name evidence="5" type="primary">ucpA</name>
    <name evidence="5" type="ORF">GCM10007874_70430</name>
</gene>
<proteinExistence type="inferred from homology"/>
<dbReference type="Gene3D" id="3.40.50.720">
    <property type="entry name" value="NAD(P)-binding Rossmann-like Domain"/>
    <property type="match status" value="1"/>
</dbReference>
<feature type="domain" description="Ketoreductase" evidence="4">
    <location>
        <begin position="6"/>
        <end position="197"/>
    </location>
</feature>
<reference evidence="6" key="1">
    <citation type="journal article" date="2019" name="Int. J. Syst. Evol. Microbiol.">
        <title>The Global Catalogue of Microorganisms (GCM) 10K type strain sequencing project: providing services to taxonomists for standard genome sequencing and annotation.</title>
        <authorList>
            <consortium name="The Broad Institute Genomics Platform"/>
            <consortium name="The Broad Institute Genome Sequencing Center for Infectious Disease"/>
            <person name="Wu L."/>
            <person name="Ma J."/>
        </authorList>
    </citation>
    <scope>NUCLEOTIDE SEQUENCE [LARGE SCALE GENOMIC DNA]</scope>
    <source>
        <strain evidence="6">NBRC 101365</strain>
    </source>
</reference>
<dbReference type="SUPFAM" id="SSF51735">
    <property type="entry name" value="NAD(P)-binding Rossmann-fold domains"/>
    <property type="match status" value="1"/>
</dbReference>
<keyword evidence="6" id="KW-1185">Reference proteome</keyword>
<organism evidence="5 6">
    <name type="scientific">Labrys miyagiensis</name>
    <dbReference type="NCBI Taxonomy" id="346912"/>
    <lineage>
        <taxon>Bacteria</taxon>
        <taxon>Pseudomonadati</taxon>
        <taxon>Pseudomonadota</taxon>
        <taxon>Alphaproteobacteria</taxon>
        <taxon>Hyphomicrobiales</taxon>
        <taxon>Xanthobacteraceae</taxon>
        <taxon>Labrys</taxon>
    </lineage>
</organism>
<keyword evidence="2" id="KW-0560">Oxidoreductase</keyword>
<dbReference type="PRINTS" id="PR00081">
    <property type="entry name" value="GDHRDH"/>
</dbReference>
<evidence type="ECO:0000256" key="2">
    <source>
        <dbReference type="ARBA" id="ARBA00023002"/>
    </source>
</evidence>
<protein>
    <submittedName>
        <fullName evidence="5">Oxidoreductase UcpA</fullName>
    </submittedName>
</protein>
<dbReference type="InterPro" id="IPR036291">
    <property type="entry name" value="NAD(P)-bd_dom_sf"/>
</dbReference>
<evidence type="ECO:0000256" key="1">
    <source>
        <dbReference type="ARBA" id="ARBA00006484"/>
    </source>
</evidence>
<dbReference type="CDD" id="cd05233">
    <property type="entry name" value="SDR_c"/>
    <property type="match status" value="1"/>
</dbReference>
<dbReference type="PANTHER" id="PTHR24321">
    <property type="entry name" value="DEHYDROGENASES, SHORT CHAIN"/>
    <property type="match status" value="1"/>
</dbReference>
<evidence type="ECO:0000256" key="3">
    <source>
        <dbReference type="ARBA" id="ARBA00023027"/>
    </source>
</evidence>
<dbReference type="PANTHER" id="PTHR24321:SF8">
    <property type="entry name" value="ESTRADIOL 17-BETA-DEHYDROGENASE 8-RELATED"/>
    <property type="match status" value="1"/>
</dbReference>
<comment type="caution">
    <text evidence="5">The sequence shown here is derived from an EMBL/GenBank/DDBJ whole genome shotgun (WGS) entry which is preliminary data.</text>
</comment>
<dbReference type="PRINTS" id="PR00080">
    <property type="entry name" value="SDRFAMILY"/>
</dbReference>
<name>A0ABQ6CWN5_9HYPH</name>
<dbReference type="RefSeq" id="WP_284316943.1">
    <property type="nucleotide sequence ID" value="NZ_BSPC01000095.1"/>
</dbReference>
<dbReference type="EMBL" id="BSPC01000095">
    <property type="protein sequence ID" value="GLS24022.1"/>
    <property type="molecule type" value="Genomic_DNA"/>
</dbReference>
<accession>A0ABQ6CWN5</accession>
<dbReference type="Pfam" id="PF13561">
    <property type="entry name" value="adh_short_C2"/>
    <property type="match status" value="1"/>
</dbReference>
<sequence>MVQLSGIVIVTGAASGLGRESALHFADCGATVLAVDINAEGLASLASERIHPAVADITKAEECQGVADRAAALGRITGLLNSAGIELHGSVIDMPEDDWDRVMNVNLKAIFLLSKHVIPQMIAHGGGSVVNMSSIQGLATQAGVAAYAATKGGVLALTRVMALDHGKQNIRVTAICPGTIETPLAQANARHWNPEDPGAVLAEWGTKHALNRIGQPIEVARLAAFLISDESSFITGSYHLIDGGLLASF</sequence>
<dbReference type="InterPro" id="IPR020904">
    <property type="entry name" value="Sc_DH/Rdtase_CS"/>
</dbReference>